<keyword evidence="2" id="KW-1185">Reference proteome</keyword>
<dbReference type="Proteomes" id="UP000315226">
    <property type="component" value="Unassembled WGS sequence"/>
</dbReference>
<proteinExistence type="predicted"/>
<name>A0A4Y3RDD3_9ACTN</name>
<dbReference type="AlphaFoldDB" id="A0A4Y3RDD3"/>
<dbReference type="EMBL" id="BJMN01000002">
    <property type="protein sequence ID" value="GEB54683.1"/>
    <property type="molecule type" value="Genomic_DNA"/>
</dbReference>
<comment type="caution">
    <text evidence="1">The sequence shown here is derived from an EMBL/GenBank/DDBJ whole genome shotgun (WGS) entry which is preliminary data.</text>
</comment>
<accession>A0A4Y3RDD3</accession>
<protein>
    <submittedName>
        <fullName evidence="1">Uncharacterized protein</fullName>
    </submittedName>
</protein>
<gene>
    <name evidence="1" type="ORF">SGA01_02880</name>
</gene>
<reference evidence="1 2" key="1">
    <citation type="submission" date="2019-06" db="EMBL/GenBank/DDBJ databases">
        <title>Whole genome shotgun sequence of Streptomyces gardneri NBRC 12865.</title>
        <authorList>
            <person name="Hosoyama A."/>
            <person name="Uohara A."/>
            <person name="Ohji S."/>
            <person name="Ichikawa N."/>
        </authorList>
    </citation>
    <scope>NUCLEOTIDE SEQUENCE [LARGE SCALE GENOMIC DNA]</scope>
    <source>
        <strain evidence="1 2">NBRC 12865</strain>
    </source>
</reference>
<evidence type="ECO:0000313" key="2">
    <source>
        <dbReference type="Proteomes" id="UP000315226"/>
    </source>
</evidence>
<evidence type="ECO:0000313" key="1">
    <source>
        <dbReference type="EMBL" id="GEB54683.1"/>
    </source>
</evidence>
<dbReference type="OrthoDB" id="4262129at2"/>
<organism evidence="1 2">
    <name type="scientific">Streptomyces gardneri</name>
    <dbReference type="NCBI Taxonomy" id="66892"/>
    <lineage>
        <taxon>Bacteria</taxon>
        <taxon>Bacillati</taxon>
        <taxon>Actinomycetota</taxon>
        <taxon>Actinomycetes</taxon>
        <taxon>Kitasatosporales</taxon>
        <taxon>Streptomycetaceae</taxon>
        <taxon>Streptomyces</taxon>
    </lineage>
</organism>
<dbReference type="RefSeq" id="WP_141292476.1">
    <property type="nucleotide sequence ID" value="NZ_BJMN01000002.1"/>
</dbReference>
<sequence length="64" mass="6830">MGSERGRNQPSVDVEVDDAGRIIVNAPEIATQLREAKSSSPAMARTVINNGCNLVPMCGFTPQE</sequence>